<reference evidence="10 11" key="1">
    <citation type="submission" date="2016-07" db="EMBL/GenBank/DDBJ databases">
        <title>Pervasive Adenine N6-methylation of Active Genes in Fungi.</title>
        <authorList>
            <consortium name="DOE Joint Genome Institute"/>
            <person name="Mondo S.J."/>
            <person name="Dannebaum R.O."/>
            <person name="Kuo R.C."/>
            <person name="Labutti K."/>
            <person name="Haridas S."/>
            <person name="Kuo A."/>
            <person name="Salamov A."/>
            <person name="Ahrendt S.R."/>
            <person name="Lipzen A."/>
            <person name="Sullivan W."/>
            <person name="Andreopoulos W.B."/>
            <person name="Clum A."/>
            <person name="Lindquist E."/>
            <person name="Daum C."/>
            <person name="Ramamoorthy G.K."/>
            <person name="Gryganskyi A."/>
            <person name="Culley D."/>
            <person name="Magnuson J.K."/>
            <person name="James T.Y."/>
            <person name="O'Malley M.A."/>
            <person name="Stajich J.E."/>
            <person name="Spatafora J.W."/>
            <person name="Visel A."/>
            <person name="Grigoriev I.V."/>
        </authorList>
    </citation>
    <scope>NUCLEOTIDE SEQUENCE [LARGE SCALE GENOMIC DNA]</scope>
    <source>
        <strain evidence="10 11">12-1054</strain>
    </source>
</reference>
<dbReference type="Gene3D" id="3.30.160.60">
    <property type="entry name" value="Classic Zinc Finger"/>
    <property type="match status" value="1"/>
</dbReference>
<dbReference type="STRING" id="56484.A0A1Y2FLM4"/>
<dbReference type="GO" id="GO:0000398">
    <property type="term" value="P:mRNA splicing, via spliceosome"/>
    <property type="evidence" value="ECO:0007669"/>
    <property type="project" value="InterPro"/>
</dbReference>
<evidence type="ECO:0000256" key="3">
    <source>
        <dbReference type="ARBA" id="ARBA00022553"/>
    </source>
</evidence>
<dbReference type="AlphaFoldDB" id="A0A1Y2FLM4"/>
<dbReference type="GeneID" id="63785467"/>
<evidence type="ECO:0000313" key="10">
    <source>
        <dbReference type="EMBL" id="ORY84839.1"/>
    </source>
</evidence>
<feature type="domain" description="Matrin-type" evidence="9">
    <location>
        <begin position="409"/>
        <end position="440"/>
    </location>
</feature>
<dbReference type="EMBL" id="MCFI01000005">
    <property type="protein sequence ID" value="ORY84839.1"/>
    <property type="molecule type" value="Genomic_DNA"/>
</dbReference>
<keyword evidence="6" id="KW-0862">Zinc</keyword>
<dbReference type="InterPro" id="IPR024598">
    <property type="entry name" value="SF3a60/Prp9_C"/>
</dbReference>
<evidence type="ECO:0000313" key="11">
    <source>
        <dbReference type="Proteomes" id="UP000193685"/>
    </source>
</evidence>
<dbReference type="GO" id="GO:0003723">
    <property type="term" value="F:RNA binding"/>
    <property type="evidence" value="ECO:0007669"/>
    <property type="project" value="InterPro"/>
</dbReference>
<name>A0A1Y2FLM4_PROLT</name>
<dbReference type="PANTHER" id="PTHR12786:SF2">
    <property type="entry name" value="SPLICING FACTOR 3A SUBUNIT 3"/>
    <property type="match status" value="1"/>
</dbReference>
<comment type="subcellular location">
    <subcellularLocation>
        <location evidence="1">Nucleus</location>
    </subcellularLocation>
</comment>
<evidence type="ECO:0000259" key="9">
    <source>
        <dbReference type="PROSITE" id="PS50171"/>
    </source>
</evidence>
<evidence type="ECO:0000256" key="2">
    <source>
        <dbReference type="ARBA" id="ARBA00008776"/>
    </source>
</evidence>
<keyword evidence="3" id="KW-0597">Phosphoprotein</keyword>
<keyword evidence="8" id="KW-0175">Coiled coil</keyword>
<dbReference type="Pfam" id="PF16837">
    <property type="entry name" value="SF3A3"/>
    <property type="match status" value="1"/>
</dbReference>
<protein>
    <submittedName>
        <fullName evidence="10">Putative splicing factor 3a subunit 3</fullName>
    </submittedName>
</protein>
<dbReference type="OrthoDB" id="2160351at2759"/>
<feature type="coiled-coil region" evidence="8">
    <location>
        <begin position="456"/>
        <end position="483"/>
    </location>
</feature>
<dbReference type="InterPro" id="IPR000690">
    <property type="entry name" value="Matrin/U1-C_Znf_C2H2"/>
</dbReference>
<sequence length="505" mass="57528">MDSTIEQQRNLHEELERLEQAICDRLLYQPRTIKDQLQLDHEVADFLQLIQVRSHTLKALYDDTDGARSREVARLSVSKQAATQPGAGLEGFYEQYAQLKEYHKRYPNEPVEDLAALYAIKLPDAEDEADGAEDRISRLFSGEEGFGRFFDLNTLHAQFCNLKRNRPVSYTRYLETFDDFEAFPAAVKQDPTYPAYLAALLGYLISFYRRAVPLDVHEQVLGEMEKAFDEARKESHVNGSLQPTQPAAEEGIWCEICQKRYAKQTVYDGHLKSKKHQAGLAKQGKMVDTTATGDSIPGMYDDTKTAVAKREYLIHELAVKFSSNKQATRANVVRKQTLTDREWVQEQEQALYAPLAARQHVGADGTMQEVDETEDAGEKFYNPLKLPLGWDGKPIPFWLWRLHGLGVEYSCEICGNHTYAGRRAFDKHFNEARHLHGLRCLGIENGGLLYDQITQIQDALNLAQRLEEVRDAERKKMDAAVEMEDESGNVMSEKVYKDLVAQGIL</sequence>
<dbReference type="InterPro" id="IPR036236">
    <property type="entry name" value="Znf_C2H2_sf"/>
</dbReference>
<dbReference type="Proteomes" id="UP000193685">
    <property type="component" value="Unassembled WGS sequence"/>
</dbReference>
<keyword evidence="4" id="KW-0479">Metal-binding</keyword>
<dbReference type="OMA" id="GPKAFQK"/>
<dbReference type="PROSITE" id="PS00028">
    <property type="entry name" value="ZINC_FINGER_C2H2_1"/>
    <property type="match status" value="1"/>
</dbReference>
<evidence type="ECO:0000256" key="6">
    <source>
        <dbReference type="ARBA" id="ARBA00022833"/>
    </source>
</evidence>
<keyword evidence="7" id="KW-0539">Nucleus</keyword>
<dbReference type="GO" id="GO:0005681">
    <property type="term" value="C:spliceosomal complex"/>
    <property type="evidence" value="ECO:0007669"/>
    <property type="project" value="InterPro"/>
</dbReference>
<dbReference type="Pfam" id="PF12108">
    <property type="entry name" value="SF3a60_bindingd"/>
    <property type="match status" value="1"/>
</dbReference>
<dbReference type="InterPro" id="IPR021966">
    <property type="entry name" value="SF3a60_bindingd"/>
</dbReference>
<dbReference type="InterPro" id="IPR013087">
    <property type="entry name" value="Znf_C2H2_type"/>
</dbReference>
<evidence type="ECO:0000256" key="4">
    <source>
        <dbReference type="ARBA" id="ARBA00022723"/>
    </source>
</evidence>
<dbReference type="Pfam" id="PF11931">
    <property type="entry name" value="SF3a60_Prp9_C"/>
    <property type="match status" value="1"/>
</dbReference>
<comment type="caution">
    <text evidence="10">The sequence shown here is derived from an EMBL/GenBank/DDBJ whole genome shotgun (WGS) entry which is preliminary data.</text>
</comment>
<comment type="similarity">
    <text evidence="2">Belongs to the SF3A3 family.</text>
</comment>
<keyword evidence="11" id="KW-1185">Reference proteome</keyword>
<dbReference type="Pfam" id="PF12874">
    <property type="entry name" value="zf-met"/>
    <property type="match status" value="1"/>
</dbReference>
<evidence type="ECO:0000256" key="8">
    <source>
        <dbReference type="SAM" id="Coils"/>
    </source>
</evidence>
<dbReference type="GO" id="GO:0008270">
    <property type="term" value="F:zinc ion binding"/>
    <property type="evidence" value="ECO:0007669"/>
    <property type="project" value="UniProtKB-KW"/>
</dbReference>
<dbReference type="SUPFAM" id="SSF57667">
    <property type="entry name" value="beta-beta-alpha zinc fingers"/>
    <property type="match status" value="1"/>
</dbReference>
<keyword evidence="5" id="KW-0863">Zinc-finger</keyword>
<dbReference type="PANTHER" id="PTHR12786">
    <property type="entry name" value="SPLICING FACTOR SF3A-RELATED"/>
    <property type="match status" value="1"/>
</dbReference>
<gene>
    <name evidence="10" type="ORF">BCR37DRAFT_377669</name>
</gene>
<dbReference type="PROSITE" id="PS50171">
    <property type="entry name" value="ZF_MATRIN"/>
    <property type="match status" value="1"/>
</dbReference>
<evidence type="ECO:0000256" key="1">
    <source>
        <dbReference type="ARBA" id="ARBA00004123"/>
    </source>
</evidence>
<evidence type="ECO:0000256" key="7">
    <source>
        <dbReference type="ARBA" id="ARBA00023242"/>
    </source>
</evidence>
<dbReference type="InterPro" id="IPR031774">
    <property type="entry name" value="SF3A3_dom"/>
</dbReference>
<proteinExistence type="inferred from homology"/>
<organism evidence="10 11">
    <name type="scientific">Protomyces lactucae-debilis</name>
    <dbReference type="NCBI Taxonomy" id="2754530"/>
    <lineage>
        <taxon>Eukaryota</taxon>
        <taxon>Fungi</taxon>
        <taxon>Dikarya</taxon>
        <taxon>Ascomycota</taxon>
        <taxon>Taphrinomycotina</taxon>
        <taxon>Taphrinomycetes</taxon>
        <taxon>Taphrinales</taxon>
        <taxon>Protomycetaceae</taxon>
        <taxon>Protomyces</taxon>
    </lineage>
</organism>
<accession>A0A1Y2FLM4</accession>
<evidence type="ECO:0000256" key="5">
    <source>
        <dbReference type="ARBA" id="ARBA00022771"/>
    </source>
</evidence>
<dbReference type="RefSeq" id="XP_040726622.1">
    <property type="nucleotide sequence ID" value="XM_040868868.1"/>
</dbReference>
<dbReference type="InterPro" id="IPR051421">
    <property type="entry name" value="RNA_Proc_DNA_Dmg_Regulator"/>
</dbReference>